<proteinExistence type="predicted"/>
<sequence>MVQKGLACLNTKLESYLLMHRFLVDQNALAMQLLAHPSRHFPCRNSIHNDSRIHQSNNVTKYPIEVPNLLPKSPFL</sequence>
<evidence type="ECO:0000313" key="1">
    <source>
        <dbReference type="EMBL" id="KAG5583451.1"/>
    </source>
</evidence>
<accession>A0A9J5X5L7</accession>
<protein>
    <submittedName>
        <fullName evidence="1">Uncharacterized protein</fullName>
    </submittedName>
</protein>
<evidence type="ECO:0000313" key="2">
    <source>
        <dbReference type="Proteomes" id="UP000824120"/>
    </source>
</evidence>
<keyword evidence="2" id="KW-1185">Reference proteome</keyword>
<dbReference type="EMBL" id="JACXVP010000010">
    <property type="protein sequence ID" value="KAG5583451.1"/>
    <property type="molecule type" value="Genomic_DNA"/>
</dbReference>
<reference evidence="1 2" key="1">
    <citation type="submission" date="2020-09" db="EMBL/GenBank/DDBJ databases">
        <title>De no assembly of potato wild relative species, Solanum commersonii.</title>
        <authorList>
            <person name="Cho K."/>
        </authorList>
    </citation>
    <scope>NUCLEOTIDE SEQUENCE [LARGE SCALE GENOMIC DNA]</scope>
    <source>
        <strain evidence="1">LZ3.2</strain>
        <tissue evidence="1">Leaf</tissue>
    </source>
</reference>
<dbReference type="AlphaFoldDB" id="A0A9J5X5L7"/>
<dbReference type="Proteomes" id="UP000824120">
    <property type="component" value="Chromosome 10"/>
</dbReference>
<name>A0A9J5X5L7_SOLCO</name>
<gene>
    <name evidence="1" type="ORF">H5410_054078</name>
</gene>
<comment type="caution">
    <text evidence="1">The sequence shown here is derived from an EMBL/GenBank/DDBJ whole genome shotgun (WGS) entry which is preliminary data.</text>
</comment>
<organism evidence="1 2">
    <name type="scientific">Solanum commersonii</name>
    <name type="common">Commerson's wild potato</name>
    <name type="synonym">Commerson's nightshade</name>
    <dbReference type="NCBI Taxonomy" id="4109"/>
    <lineage>
        <taxon>Eukaryota</taxon>
        <taxon>Viridiplantae</taxon>
        <taxon>Streptophyta</taxon>
        <taxon>Embryophyta</taxon>
        <taxon>Tracheophyta</taxon>
        <taxon>Spermatophyta</taxon>
        <taxon>Magnoliopsida</taxon>
        <taxon>eudicotyledons</taxon>
        <taxon>Gunneridae</taxon>
        <taxon>Pentapetalae</taxon>
        <taxon>asterids</taxon>
        <taxon>lamiids</taxon>
        <taxon>Solanales</taxon>
        <taxon>Solanaceae</taxon>
        <taxon>Solanoideae</taxon>
        <taxon>Solaneae</taxon>
        <taxon>Solanum</taxon>
    </lineage>
</organism>